<organism evidence="2">
    <name type="scientific">Aphanomyces astaci</name>
    <name type="common">Crayfish plague agent</name>
    <dbReference type="NCBI Taxonomy" id="112090"/>
    <lineage>
        <taxon>Eukaryota</taxon>
        <taxon>Sar</taxon>
        <taxon>Stramenopiles</taxon>
        <taxon>Oomycota</taxon>
        <taxon>Saprolegniomycetes</taxon>
        <taxon>Saprolegniales</taxon>
        <taxon>Verrucalvaceae</taxon>
        <taxon>Aphanomyces</taxon>
    </lineage>
</organism>
<evidence type="ECO:0000313" key="2">
    <source>
        <dbReference type="EMBL" id="ETV82232.1"/>
    </source>
</evidence>
<dbReference type="EMBL" id="KI913122">
    <property type="protein sequence ID" value="ETV82231.1"/>
    <property type="molecule type" value="Genomic_DNA"/>
</dbReference>
<dbReference type="AlphaFoldDB" id="W4GRB0"/>
<dbReference type="Gene3D" id="1.10.443.10">
    <property type="entry name" value="Intergrase catalytic core"/>
    <property type="match status" value="1"/>
</dbReference>
<gene>
    <name evidence="2" type="ORF">H257_04934</name>
</gene>
<dbReference type="RefSeq" id="XP_009827901.1">
    <property type="nucleotide sequence ID" value="XM_009829599.1"/>
</dbReference>
<dbReference type="GO" id="GO:0015074">
    <property type="term" value="P:DNA integration"/>
    <property type="evidence" value="ECO:0007669"/>
    <property type="project" value="InterPro"/>
</dbReference>
<name>W4GRB0_APHAT</name>
<dbReference type="GO" id="GO:0003677">
    <property type="term" value="F:DNA binding"/>
    <property type="evidence" value="ECO:0007669"/>
    <property type="project" value="InterPro"/>
</dbReference>
<evidence type="ECO:0000256" key="1">
    <source>
        <dbReference type="ARBA" id="ARBA00023172"/>
    </source>
</evidence>
<accession>W4GRB0</accession>
<dbReference type="EMBL" id="KI913122">
    <property type="protein sequence ID" value="ETV82232.1"/>
    <property type="molecule type" value="Genomic_DNA"/>
</dbReference>
<keyword evidence="1" id="KW-0233">DNA recombination</keyword>
<protein>
    <recommendedName>
        <fullName evidence="3">Tyr recombinase domain-containing protein</fullName>
    </recommendedName>
</protein>
<reference evidence="2" key="1">
    <citation type="submission" date="2013-12" db="EMBL/GenBank/DDBJ databases">
        <title>The Genome Sequence of Aphanomyces astaci APO3.</title>
        <authorList>
            <consortium name="The Broad Institute Genomics Platform"/>
            <person name="Russ C."/>
            <person name="Tyler B."/>
            <person name="van West P."/>
            <person name="Dieguez-Uribeondo J."/>
            <person name="Young S.K."/>
            <person name="Zeng Q."/>
            <person name="Gargeya S."/>
            <person name="Fitzgerald M."/>
            <person name="Abouelleil A."/>
            <person name="Alvarado L."/>
            <person name="Chapman S.B."/>
            <person name="Gainer-Dewar J."/>
            <person name="Goldberg J."/>
            <person name="Griggs A."/>
            <person name="Gujja S."/>
            <person name="Hansen M."/>
            <person name="Howarth C."/>
            <person name="Imamovic A."/>
            <person name="Ireland A."/>
            <person name="Larimer J."/>
            <person name="McCowan C."/>
            <person name="Murphy C."/>
            <person name="Pearson M."/>
            <person name="Poon T.W."/>
            <person name="Priest M."/>
            <person name="Roberts A."/>
            <person name="Saif S."/>
            <person name="Shea T."/>
            <person name="Sykes S."/>
            <person name="Wortman J."/>
            <person name="Nusbaum C."/>
            <person name="Birren B."/>
        </authorList>
    </citation>
    <scope>NUCLEOTIDE SEQUENCE [LARGE SCALE GENOMIC DNA]</scope>
    <source>
        <strain evidence="2">APO3</strain>
    </source>
</reference>
<sequence length="225" mass="24851">MHDELEARLKDFANGYKRHIAQLREDGEMPIGEGKLPMTVDGYAYLAKAALSARRDHFLAVNAHTFLLFCWNLMARSVSTASIRFDNVTWQGDALLVKFGRTKSNQEGAALFPKHVYANPLCLWICPILSLAVIVFTRSLPVGQRTTLIFGVNAQIRFSKWLLKTCAVNEADILAMGMAISEIGTHSFRKGVATALSNTPGWTPGGIRVAACRLDPGQCTRTVHF</sequence>
<dbReference type="GO" id="GO:0006310">
    <property type="term" value="P:DNA recombination"/>
    <property type="evidence" value="ECO:0007669"/>
    <property type="project" value="UniProtKB-KW"/>
</dbReference>
<dbReference type="SUPFAM" id="SSF56349">
    <property type="entry name" value="DNA breaking-rejoining enzymes"/>
    <property type="match status" value="1"/>
</dbReference>
<evidence type="ECO:0008006" key="3">
    <source>
        <dbReference type="Google" id="ProtNLM"/>
    </source>
</evidence>
<dbReference type="VEuPathDB" id="FungiDB:H257_04934"/>
<proteinExistence type="predicted"/>
<dbReference type="OrthoDB" id="78894at2759"/>
<dbReference type="InterPro" id="IPR011010">
    <property type="entry name" value="DNA_brk_join_enz"/>
</dbReference>
<dbReference type="GeneID" id="20806930"/>
<dbReference type="RefSeq" id="XP_009827900.1">
    <property type="nucleotide sequence ID" value="XM_009829598.1"/>
</dbReference>
<dbReference type="InterPro" id="IPR013762">
    <property type="entry name" value="Integrase-like_cat_sf"/>
</dbReference>